<keyword evidence="6" id="KW-0732">Signal</keyword>
<gene>
    <name evidence="8" type="ORF">SVIM_LOCUS44051</name>
</gene>
<dbReference type="InterPro" id="IPR001680">
    <property type="entry name" value="WD40_rpt"/>
</dbReference>
<dbReference type="PROSITE" id="PS51585">
    <property type="entry name" value="SAM_MT_TPMT"/>
    <property type="match status" value="1"/>
</dbReference>
<dbReference type="CDD" id="cd09074">
    <property type="entry name" value="INPP5c"/>
    <property type="match status" value="1"/>
</dbReference>
<feature type="region of interest" description="Disordered" evidence="5">
    <location>
        <begin position="263"/>
        <end position="315"/>
    </location>
</feature>
<dbReference type="SUPFAM" id="SSF53335">
    <property type="entry name" value="S-adenosyl-L-methionine-dependent methyltransferases"/>
    <property type="match status" value="1"/>
</dbReference>
<dbReference type="GO" id="GO:0032259">
    <property type="term" value="P:methylation"/>
    <property type="evidence" value="ECO:0007669"/>
    <property type="project" value="UniProtKB-KW"/>
</dbReference>
<dbReference type="InterPro" id="IPR029063">
    <property type="entry name" value="SAM-dependent_MTases_sf"/>
</dbReference>
<feature type="compositionally biased region" description="Polar residues" evidence="5">
    <location>
        <begin position="286"/>
        <end position="299"/>
    </location>
</feature>
<dbReference type="GO" id="GO:0004439">
    <property type="term" value="F:phosphatidylinositol-4,5-bisphosphate 5-phosphatase activity"/>
    <property type="evidence" value="ECO:0007669"/>
    <property type="project" value="TreeGrafter"/>
</dbReference>
<evidence type="ECO:0000256" key="5">
    <source>
        <dbReference type="SAM" id="MobiDB-lite"/>
    </source>
</evidence>
<feature type="region of interest" description="Disordered" evidence="5">
    <location>
        <begin position="336"/>
        <end position="355"/>
    </location>
</feature>
<dbReference type="GO" id="GO:0046856">
    <property type="term" value="P:phosphatidylinositol dephosphorylation"/>
    <property type="evidence" value="ECO:0007669"/>
    <property type="project" value="InterPro"/>
</dbReference>
<accession>A0A6N2KH17</accession>
<keyword evidence="3" id="KW-0808">Transferase</keyword>
<feature type="domain" description="Inositol polyphosphate-related phosphatase" evidence="7">
    <location>
        <begin position="792"/>
        <end position="1178"/>
    </location>
</feature>
<dbReference type="SUPFAM" id="SSF101908">
    <property type="entry name" value="Putative isomerase YbhE"/>
    <property type="match status" value="1"/>
</dbReference>
<evidence type="ECO:0000256" key="3">
    <source>
        <dbReference type="ARBA" id="ARBA00022679"/>
    </source>
</evidence>
<feature type="region of interest" description="Disordered" evidence="5">
    <location>
        <begin position="1353"/>
        <end position="1398"/>
    </location>
</feature>
<feature type="compositionally biased region" description="Basic residues" evidence="5">
    <location>
        <begin position="300"/>
        <end position="309"/>
    </location>
</feature>
<comment type="similarity">
    <text evidence="1">Belongs to the inositol polyphosphate 5-phosphatase family.</text>
</comment>
<dbReference type="Pfam" id="PF05724">
    <property type="entry name" value="TPMT"/>
    <property type="match status" value="1"/>
</dbReference>
<evidence type="ECO:0000256" key="2">
    <source>
        <dbReference type="ARBA" id="ARBA00022603"/>
    </source>
</evidence>
<keyword evidence="4" id="KW-0949">S-adenosyl-L-methionine</keyword>
<feature type="compositionally biased region" description="Low complexity" evidence="5">
    <location>
        <begin position="337"/>
        <end position="349"/>
    </location>
</feature>
<reference evidence="8" key="1">
    <citation type="submission" date="2019-03" db="EMBL/GenBank/DDBJ databases">
        <authorList>
            <person name="Mank J."/>
            <person name="Almeida P."/>
        </authorList>
    </citation>
    <scope>NUCLEOTIDE SEQUENCE</scope>
    <source>
        <strain evidence="8">78183</strain>
    </source>
</reference>
<dbReference type="Pfam" id="PF23754">
    <property type="entry name" value="Beta-prop_IP5PC_F"/>
    <property type="match status" value="2"/>
</dbReference>
<dbReference type="EMBL" id="CAADRP010000169">
    <property type="protein sequence ID" value="VFU24235.1"/>
    <property type="molecule type" value="Genomic_DNA"/>
</dbReference>
<dbReference type="InterPro" id="IPR056454">
    <property type="entry name" value="Beta-prop_IP5PC_F"/>
</dbReference>
<evidence type="ECO:0000256" key="1">
    <source>
        <dbReference type="ARBA" id="ARBA00010768"/>
    </source>
</evidence>
<feature type="signal peptide" evidence="6">
    <location>
        <begin position="1"/>
        <end position="15"/>
    </location>
</feature>
<dbReference type="PANTHER" id="PTHR11200:SF261">
    <property type="entry name" value="TYPE I INOSITOL POLYPHOSPHATE 5-PHOSPHATASE 12"/>
    <property type="match status" value="1"/>
</dbReference>
<dbReference type="Gene3D" id="2.130.10.10">
    <property type="entry name" value="YVTN repeat-like/Quinoprotein amine dehydrogenase"/>
    <property type="match status" value="1"/>
</dbReference>
<dbReference type="InterPro" id="IPR046985">
    <property type="entry name" value="IP5"/>
</dbReference>
<dbReference type="Gene3D" id="3.40.50.150">
    <property type="entry name" value="Vaccinia Virus protein VP39"/>
    <property type="match status" value="1"/>
</dbReference>
<sequence>MKLLSSFSWVPLSVASSTPKAAVPFIQQWIGAINLRMDKKREEGKELSEKEREGSVKFKPEVHQMRQLVTTETSGGWESCWEQGLTPWDLGRPTPIILHLHQTGALPKGRALVPGCGSGYDVVAMACSERYVVGLDVSHTAVEKAKELSSSLPNSSHFTFLKEDFFTWQPPELFDLIFDYTFFCAIEPEMRSRWACRVQEMLKPDGELITLMFPISDHAGGPPYKVSVSDYEEVLHPMGFKAVTIADNELAIGARKDRNVDISEDEDKEALKGLSPVPLPPRNIHSHSQQLRATSSGTTTKRHHPGTRKHSLDYIPKPVLSDPFCYDSSSDDDEFCPRSCSPSTTTRSRGGSGEDFFVGAEDDQLMQFQPLPEFIGNGGGTGIFNFPTRSALHAGRPPCLELRPHPLRETQVGKFLRNIACTDTQLWAGQECGVRFWSFEDVYEAGCGLDGRVRRGDEAAAPFFESGNTSPTMCLIIDSANRLVWSGHKDGKIRSWKMDQHLDDANSHFKEGLSWQAHKGPVLSIVTSSFGSDFKLCAFDTRRRSVVRWGEWYYQDLAMGCHGEISFSFTRGKTYGCIDLRSQVTVNGACSISSSDIKCLVADNVRARIWDARTKELLKVFNTEGQMENRADLPSVQQQDQPTDAVRRVATRGAGAFADDAKRTEALVLAIDGMAWSGCPNGLLVQWDGSGNRLQELHHHSSAVQCFCTFGTRIYVGYASGVIQVLDLEGILISAWVAHSNPVLKMAVGNGYVFSLANHGGIRGWSIASPGPIDRLIRSQVASKELEYTRRNSFRILVGTWNVGQGRASQDALKAWLGSTASDVGIIVVGLQEVEMGAGFLAMSAAKETVGLEGSAIGQWWLDNIGKALDEGTAFERMGSRQLAGLLISLWVRKNLRKHVGDVDAGAVPCGFGRAIGNKGGVGLRIRVLDRIMCFVNCHLAAHLEAVNRRNADFDHIFRNMSFGRPSNPAAVGMVRFLFLCCVLAFSTFLFWSLHVSGFPLVLSIAAGVATASHTIKGTNAASATTEEPKLDLAEADMVVFLGDFNYRLFGISYDEARDLVSQRSFDWLREKDQLRAEMQAGKVFQGMREALIVFPPTYKFARNQPGLGGYDSGEKKRIPAWCDRIIYRDNRSAPVPECSLDCPVVSSVIQYGACMDVIESDHKPVRCKFHVQVAHVDRSVRRQEFGEAVRFNEKVRSILEQLRYVPETTVSTNTIRLQSQDTAILRITNKDVKEKAIFRIVCGGVCTVNEDEDESSYHSRGSYGFPRWLEVTPAAGIIKQDHFVDISVHHEEFHSLEEHFDGIPQNWWCEDTRDKEAMLSVNIQGSNAAEIRSHQIIVRHCYSAKTVRIDSLSNDSRKGQGGSAHRSDLRQLSGSSDAVDDFRDFEGSVRPRRIGQE</sequence>
<dbReference type="CDD" id="cd02440">
    <property type="entry name" value="AdoMet_MTases"/>
    <property type="match status" value="1"/>
</dbReference>
<proteinExistence type="inferred from homology"/>
<keyword evidence="2" id="KW-0489">Methyltransferase</keyword>
<evidence type="ECO:0000259" key="7">
    <source>
        <dbReference type="SMART" id="SM00128"/>
    </source>
</evidence>
<dbReference type="SUPFAM" id="SSF56219">
    <property type="entry name" value="DNase I-like"/>
    <property type="match status" value="1"/>
</dbReference>
<protein>
    <recommendedName>
        <fullName evidence="7">Inositol polyphosphate-related phosphatase domain-containing protein</fullName>
    </recommendedName>
</protein>
<evidence type="ECO:0000313" key="8">
    <source>
        <dbReference type="EMBL" id="VFU24235.1"/>
    </source>
</evidence>
<name>A0A6N2KH17_SALVM</name>
<dbReference type="Gene3D" id="3.60.10.10">
    <property type="entry name" value="Endonuclease/exonuclease/phosphatase"/>
    <property type="match status" value="1"/>
</dbReference>
<dbReference type="GO" id="GO:0008757">
    <property type="term" value="F:S-adenosylmethionine-dependent methyltransferase activity"/>
    <property type="evidence" value="ECO:0007669"/>
    <property type="project" value="InterPro"/>
</dbReference>
<dbReference type="InterPro" id="IPR036691">
    <property type="entry name" value="Endo/exonu/phosph_ase_sf"/>
</dbReference>
<dbReference type="SMART" id="SM00128">
    <property type="entry name" value="IPPc"/>
    <property type="match status" value="1"/>
</dbReference>
<dbReference type="PANTHER" id="PTHR11200">
    <property type="entry name" value="INOSITOL 5-PHOSPHATASE"/>
    <property type="match status" value="1"/>
</dbReference>
<feature type="compositionally biased region" description="Basic and acidic residues" evidence="5">
    <location>
        <begin position="1381"/>
        <end position="1398"/>
    </location>
</feature>
<dbReference type="InterPro" id="IPR008854">
    <property type="entry name" value="TPMT"/>
</dbReference>
<organism evidence="8">
    <name type="scientific">Salix viminalis</name>
    <name type="common">Common osier</name>
    <name type="synonym">Basket willow</name>
    <dbReference type="NCBI Taxonomy" id="40686"/>
    <lineage>
        <taxon>Eukaryota</taxon>
        <taxon>Viridiplantae</taxon>
        <taxon>Streptophyta</taxon>
        <taxon>Embryophyta</taxon>
        <taxon>Tracheophyta</taxon>
        <taxon>Spermatophyta</taxon>
        <taxon>Magnoliopsida</taxon>
        <taxon>eudicotyledons</taxon>
        <taxon>Gunneridae</taxon>
        <taxon>Pentapetalae</taxon>
        <taxon>rosids</taxon>
        <taxon>fabids</taxon>
        <taxon>Malpighiales</taxon>
        <taxon>Salicaceae</taxon>
        <taxon>Saliceae</taxon>
        <taxon>Salix</taxon>
    </lineage>
</organism>
<dbReference type="Pfam" id="PF23755">
    <property type="entry name" value="Ig-like_IP5PC_F"/>
    <property type="match status" value="1"/>
</dbReference>
<feature type="chain" id="PRO_5027114539" description="Inositol polyphosphate-related phosphatase domain-containing protein" evidence="6">
    <location>
        <begin position="16"/>
        <end position="1398"/>
    </location>
</feature>
<dbReference type="InterPro" id="IPR015943">
    <property type="entry name" value="WD40/YVTN_repeat-like_dom_sf"/>
</dbReference>
<dbReference type="InterPro" id="IPR000300">
    <property type="entry name" value="IPPc"/>
</dbReference>
<evidence type="ECO:0000256" key="4">
    <source>
        <dbReference type="ARBA" id="ARBA00022691"/>
    </source>
</evidence>
<evidence type="ECO:0000256" key="6">
    <source>
        <dbReference type="SAM" id="SignalP"/>
    </source>
</evidence>
<dbReference type="Pfam" id="PF22669">
    <property type="entry name" value="Exo_endo_phos2"/>
    <property type="match status" value="1"/>
</dbReference>
<dbReference type="SMART" id="SM00320">
    <property type="entry name" value="WD40"/>
    <property type="match status" value="3"/>
</dbReference>
<dbReference type="InterPro" id="IPR056455">
    <property type="entry name" value="Ig-like_IP5PC_F"/>
</dbReference>